<accession>A0ABX7L8P3</accession>
<protein>
    <submittedName>
        <fullName evidence="2">Extracellular solute-binding protein</fullName>
    </submittedName>
</protein>
<dbReference type="EMBL" id="CP070969">
    <property type="protein sequence ID" value="QSF44562.1"/>
    <property type="molecule type" value="Genomic_DNA"/>
</dbReference>
<dbReference type="InterPro" id="IPR050490">
    <property type="entry name" value="Bact_solute-bd_prot1"/>
</dbReference>
<dbReference type="InterPro" id="IPR006059">
    <property type="entry name" value="SBP"/>
</dbReference>
<dbReference type="PANTHER" id="PTHR43649">
    <property type="entry name" value="ARABINOSE-BINDING PROTEIN-RELATED"/>
    <property type="match status" value="1"/>
</dbReference>
<dbReference type="PROSITE" id="PS51257">
    <property type="entry name" value="PROKAR_LIPOPROTEIN"/>
    <property type="match status" value="1"/>
</dbReference>
<sequence length="436" mass="47075">MKKKATALLLAGFTLLTACSSNANTNNQANTGAEGNAAGGNQKITVWAWDKNFNIAAMNLAKDAYVAKNPDAQIEVVEYAQDDIIQKLNTGLNSGSASGLPNIVLIEDYRAQSFLQTYPDAFQELGDAIKTSDFAEYKLGPTSFNGKQYGVPFDSGVVGLYVRTDYLQEAGYTVDDLQDIDWQQYIEIGKAVKAKTGKAMLTQDPNDLGLIRMMIQSAGSWYLKEDGKTPDLKDNAVLKEAFESYKELMNADIVKVNSDWSSFLAGFNSGDVASVPTGNWITPSVKASADQSGKWAVVPFPKLKNAANSVHASNLGGSSWYVLNNDGKEAAVKFLGATLGSDVALYQKLVTDVGVVGTYKPAAEGEAYGTADEFFGGQKIIADFAKWTAEIPNVNYGLHTYAIEDILKVEMQNFLNGTELDKALSDAQSQAESQIQ</sequence>
<evidence type="ECO:0000313" key="2">
    <source>
        <dbReference type="EMBL" id="QSF44562.1"/>
    </source>
</evidence>
<dbReference type="Gene3D" id="3.40.190.10">
    <property type="entry name" value="Periplasmic binding protein-like II"/>
    <property type="match status" value="1"/>
</dbReference>
<keyword evidence="3" id="KW-1185">Reference proteome</keyword>
<reference evidence="2 3" key="1">
    <citation type="submission" date="2021-02" db="EMBL/GenBank/DDBJ databases">
        <title>Paenibacillus tianjinensis sp. nov.</title>
        <authorList>
            <person name="Liu H."/>
        </authorList>
    </citation>
    <scope>NUCLEOTIDE SEQUENCE [LARGE SCALE GENOMIC DNA]</scope>
    <source>
        <strain evidence="2 3">TB2019</strain>
    </source>
</reference>
<evidence type="ECO:0000256" key="1">
    <source>
        <dbReference type="SAM" id="SignalP"/>
    </source>
</evidence>
<dbReference type="PANTHER" id="PTHR43649:SF32">
    <property type="entry name" value="SUGAR BINDING SECRETED PROTEIN"/>
    <property type="match status" value="1"/>
</dbReference>
<dbReference type="Pfam" id="PF13416">
    <property type="entry name" value="SBP_bac_8"/>
    <property type="match status" value="1"/>
</dbReference>
<dbReference type="Proteomes" id="UP000663452">
    <property type="component" value="Chromosome"/>
</dbReference>
<organism evidence="2 3">
    <name type="scientific">Paenibacillus tianjinensis</name>
    <dbReference type="NCBI Taxonomy" id="2810347"/>
    <lineage>
        <taxon>Bacteria</taxon>
        <taxon>Bacillati</taxon>
        <taxon>Bacillota</taxon>
        <taxon>Bacilli</taxon>
        <taxon>Bacillales</taxon>
        <taxon>Paenibacillaceae</taxon>
        <taxon>Paenibacillus</taxon>
    </lineage>
</organism>
<dbReference type="SUPFAM" id="SSF53850">
    <property type="entry name" value="Periplasmic binding protein-like II"/>
    <property type="match status" value="1"/>
</dbReference>
<name>A0ABX7L8P3_9BACL</name>
<feature type="chain" id="PRO_5045540988" evidence="1">
    <location>
        <begin position="24"/>
        <end position="436"/>
    </location>
</feature>
<dbReference type="RefSeq" id="WP_206102133.1">
    <property type="nucleotide sequence ID" value="NZ_CP070969.1"/>
</dbReference>
<keyword evidence="1" id="KW-0732">Signal</keyword>
<proteinExistence type="predicted"/>
<feature type="signal peptide" evidence="1">
    <location>
        <begin position="1"/>
        <end position="23"/>
    </location>
</feature>
<gene>
    <name evidence="2" type="ORF">JRJ22_25820</name>
</gene>
<evidence type="ECO:0000313" key="3">
    <source>
        <dbReference type="Proteomes" id="UP000663452"/>
    </source>
</evidence>